<proteinExistence type="predicted"/>
<organism evidence="1">
    <name type="scientific">marine metagenome</name>
    <dbReference type="NCBI Taxonomy" id="408172"/>
    <lineage>
        <taxon>unclassified sequences</taxon>
        <taxon>metagenomes</taxon>
        <taxon>ecological metagenomes</taxon>
    </lineage>
</organism>
<dbReference type="Pfam" id="PF13279">
    <property type="entry name" value="4HBT_2"/>
    <property type="match status" value="1"/>
</dbReference>
<dbReference type="CDD" id="cd00586">
    <property type="entry name" value="4HBT"/>
    <property type="match status" value="1"/>
</dbReference>
<dbReference type="AlphaFoldDB" id="A0A382HVK7"/>
<reference evidence="1" key="1">
    <citation type="submission" date="2018-05" db="EMBL/GenBank/DDBJ databases">
        <authorList>
            <person name="Lanie J.A."/>
            <person name="Ng W.-L."/>
            <person name="Kazmierczak K.M."/>
            <person name="Andrzejewski T.M."/>
            <person name="Davidsen T.M."/>
            <person name="Wayne K.J."/>
            <person name="Tettelin H."/>
            <person name="Glass J.I."/>
            <person name="Rusch D."/>
            <person name="Podicherti R."/>
            <person name="Tsui H.-C.T."/>
            <person name="Winkler M.E."/>
        </authorList>
    </citation>
    <scope>NUCLEOTIDE SEQUENCE</scope>
</reference>
<feature type="non-terminal residue" evidence="1">
    <location>
        <position position="1"/>
    </location>
</feature>
<gene>
    <name evidence="1" type="ORF">METZ01_LOCUS244174</name>
</gene>
<protein>
    <recommendedName>
        <fullName evidence="2">Thioesterase domain-containing protein</fullName>
    </recommendedName>
</protein>
<evidence type="ECO:0000313" key="1">
    <source>
        <dbReference type="EMBL" id="SVB91320.1"/>
    </source>
</evidence>
<evidence type="ECO:0008006" key="2">
    <source>
        <dbReference type="Google" id="ProtNLM"/>
    </source>
</evidence>
<dbReference type="InterPro" id="IPR029069">
    <property type="entry name" value="HotDog_dom_sf"/>
</dbReference>
<dbReference type="SUPFAM" id="SSF54637">
    <property type="entry name" value="Thioesterase/thiol ester dehydrase-isomerase"/>
    <property type="match status" value="1"/>
</dbReference>
<dbReference type="EMBL" id="UINC01063565">
    <property type="protein sequence ID" value="SVB91320.1"/>
    <property type="molecule type" value="Genomic_DNA"/>
</dbReference>
<dbReference type="Gene3D" id="3.10.129.10">
    <property type="entry name" value="Hotdog Thioesterase"/>
    <property type="match status" value="1"/>
</dbReference>
<sequence>VASDPDFSEPLCLHDSKVRPDWLDYNGHMTESRYLQVFGDTTDAFLNFIGMDENYRKQGFSVYTVETHIRHVCEVAGGEPLSVKSQLLGFDEKRFRIVHEMFHPPSGDVLATAEHMLLHVNTNKGKACPFGKILYEKLAEIWNGHQNLDIPDYAGKGFQELNKK</sequence>
<name>A0A382HVK7_9ZZZZ</name>
<accession>A0A382HVK7</accession>